<feature type="domain" description="Centromere protein H C-terminal" evidence="8">
    <location>
        <begin position="57"/>
        <end position="116"/>
    </location>
</feature>
<dbReference type="PANTHER" id="PTHR48122:SF1">
    <property type="entry name" value="CENTROMERE PROTEIN H"/>
    <property type="match status" value="1"/>
</dbReference>
<reference evidence="9" key="1">
    <citation type="journal article" date="2021" name="Evol. Appl.">
        <title>The genome of the Pyrenean desman and the effects of bottlenecks and inbreeding on the genomic landscape of an endangered species.</title>
        <authorList>
            <person name="Escoda L."/>
            <person name="Castresana J."/>
        </authorList>
    </citation>
    <scope>NUCLEOTIDE SEQUENCE</scope>
    <source>
        <strain evidence="9">IBE-C5619</strain>
    </source>
</reference>
<name>A0A8J5ZES4_GALPY</name>
<organism evidence="9 10">
    <name type="scientific">Galemys pyrenaicus</name>
    <name type="common">Iberian desman</name>
    <name type="synonym">Pyrenean desman</name>
    <dbReference type="NCBI Taxonomy" id="202257"/>
    <lineage>
        <taxon>Eukaryota</taxon>
        <taxon>Metazoa</taxon>
        <taxon>Chordata</taxon>
        <taxon>Craniata</taxon>
        <taxon>Vertebrata</taxon>
        <taxon>Euteleostomi</taxon>
        <taxon>Mammalia</taxon>
        <taxon>Eutheria</taxon>
        <taxon>Laurasiatheria</taxon>
        <taxon>Eulipotyphla</taxon>
        <taxon>Talpidae</taxon>
        <taxon>Galemys</taxon>
    </lineage>
</organism>
<feature type="non-terminal residue" evidence="9">
    <location>
        <position position="1"/>
    </location>
</feature>
<evidence type="ECO:0000256" key="4">
    <source>
        <dbReference type="ARBA" id="ARBA00022838"/>
    </source>
</evidence>
<dbReference type="InterPro" id="IPR040034">
    <property type="entry name" value="CENP-H"/>
</dbReference>
<dbReference type="Pfam" id="PF05837">
    <property type="entry name" value="CENP-H"/>
    <property type="match status" value="1"/>
</dbReference>
<keyword evidence="4" id="KW-0995">Kinetochore</keyword>
<dbReference type="GO" id="GO:0007059">
    <property type="term" value="P:chromosome segregation"/>
    <property type="evidence" value="ECO:0007669"/>
    <property type="project" value="TreeGrafter"/>
</dbReference>
<gene>
    <name evidence="9" type="ORF">J0S82_005611</name>
</gene>
<dbReference type="Proteomes" id="UP000700334">
    <property type="component" value="Unassembled WGS sequence"/>
</dbReference>
<dbReference type="GO" id="GO:0005634">
    <property type="term" value="C:nucleus"/>
    <property type="evidence" value="ECO:0007669"/>
    <property type="project" value="UniProtKB-SubCell"/>
</dbReference>
<keyword evidence="10" id="KW-1185">Reference proteome</keyword>
<protein>
    <submittedName>
        <fullName evidence="9">Centromere protein H</fullName>
    </submittedName>
</protein>
<evidence type="ECO:0000259" key="8">
    <source>
        <dbReference type="Pfam" id="PF05837"/>
    </source>
</evidence>
<evidence type="ECO:0000256" key="2">
    <source>
        <dbReference type="ARBA" id="ARBA00004629"/>
    </source>
</evidence>
<evidence type="ECO:0000313" key="10">
    <source>
        <dbReference type="Proteomes" id="UP000700334"/>
    </source>
</evidence>
<comment type="caution">
    <text evidence="9">The sequence shown here is derived from an EMBL/GenBank/DDBJ whole genome shotgun (WGS) entry which is preliminary data.</text>
</comment>
<evidence type="ECO:0000256" key="6">
    <source>
        <dbReference type="ARBA" id="ARBA00023328"/>
    </source>
</evidence>
<sequence length="119" mass="13548">SMLDATKEKTPGQIMQEKQIKDLEDETENNFGNGNTCIRQEATFHCTLKKIGEKIHTDKNNQKDDLDSMENSDKIKTIQQSLQMEIQITTVFQRVFQNLILGSKANWAEDSALKEISAT</sequence>
<dbReference type="GO" id="GO:0000776">
    <property type="term" value="C:kinetochore"/>
    <property type="evidence" value="ECO:0007669"/>
    <property type="project" value="UniProtKB-KW"/>
</dbReference>
<keyword evidence="6" id="KW-0137">Centromere</keyword>
<dbReference type="EMBL" id="JAGFMF010012271">
    <property type="protein sequence ID" value="KAG8505166.1"/>
    <property type="molecule type" value="Genomic_DNA"/>
</dbReference>
<keyword evidence="3" id="KW-0158">Chromosome</keyword>
<dbReference type="InterPro" id="IPR008426">
    <property type="entry name" value="CENP-H_C"/>
</dbReference>
<evidence type="ECO:0000256" key="5">
    <source>
        <dbReference type="ARBA" id="ARBA00023242"/>
    </source>
</evidence>
<dbReference type="GO" id="GO:0043515">
    <property type="term" value="F:kinetochore binding"/>
    <property type="evidence" value="ECO:0007669"/>
    <property type="project" value="TreeGrafter"/>
</dbReference>
<accession>A0A8J5ZES4</accession>
<comment type="similarity">
    <text evidence="7">Belongs to the CENP-H/MCM16 family.</text>
</comment>
<dbReference type="GO" id="GO:0007052">
    <property type="term" value="P:mitotic spindle organization"/>
    <property type="evidence" value="ECO:0007669"/>
    <property type="project" value="TreeGrafter"/>
</dbReference>
<dbReference type="AlphaFoldDB" id="A0A8J5ZES4"/>
<proteinExistence type="inferred from homology"/>
<evidence type="ECO:0000256" key="1">
    <source>
        <dbReference type="ARBA" id="ARBA00004123"/>
    </source>
</evidence>
<dbReference type="GO" id="GO:0051382">
    <property type="term" value="P:kinetochore assembly"/>
    <property type="evidence" value="ECO:0007669"/>
    <property type="project" value="InterPro"/>
</dbReference>
<evidence type="ECO:0000256" key="7">
    <source>
        <dbReference type="ARBA" id="ARBA00025735"/>
    </source>
</evidence>
<comment type="subcellular location">
    <subcellularLocation>
        <location evidence="2">Chromosome</location>
        <location evidence="2">Centromere</location>
        <location evidence="2">Kinetochore</location>
    </subcellularLocation>
    <subcellularLocation>
        <location evidence="1">Nucleus</location>
    </subcellularLocation>
</comment>
<keyword evidence="5" id="KW-0539">Nucleus</keyword>
<dbReference type="OrthoDB" id="2274804at2759"/>
<evidence type="ECO:0000256" key="3">
    <source>
        <dbReference type="ARBA" id="ARBA00022454"/>
    </source>
</evidence>
<dbReference type="PANTHER" id="PTHR48122">
    <property type="entry name" value="CENTROMERE PROTEIN H"/>
    <property type="match status" value="1"/>
</dbReference>
<evidence type="ECO:0000313" key="9">
    <source>
        <dbReference type="EMBL" id="KAG8505166.1"/>
    </source>
</evidence>